<evidence type="ECO:0000256" key="1">
    <source>
        <dbReference type="SAM" id="SignalP"/>
    </source>
</evidence>
<gene>
    <name evidence="2" type="ORF">FN961_06250</name>
</gene>
<dbReference type="AlphaFoldDB" id="A0A553JS38"/>
<organism evidence="2 3">
    <name type="scientific">Shewanella hanedai</name>
    <name type="common">Alteromonas hanedai</name>
    <dbReference type="NCBI Taxonomy" id="25"/>
    <lineage>
        <taxon>Bacteria</taxon>
        <taxon>Pseudomonadati</taxon>
        <taxon>Pseudomonadota</taxon>
        <taxon>Gammaproteobacteria</taxon>
        <taxon>Alteromonadales</taxon>
        <taxon>Shewanellaceae</taxon>
        <taxon>Shewanella</taxon>
    </lineage>
</organism>
<evidence type="ECO:0000313" key="2">
    <source>
        <dbReference type="EMBL" id="TRY15268.1"/>
    </source>
</evidence>
<evidence type="ECO:0000313" key="3">
    <source>
        <dbReference type="Proteomes" id="UP000318126"/>
    </source>
</evidence>
<sequence length="580" mass="63950">MKTFMFALGLLVTASFCEADVLQKPFHQGLFVRAPISDGVDTTLGFTVGADNLSQTKVSNNPGFRTHFSHPVEGVDGIIAFVEWQHIQPSSFGEIKDNNIIDLAILSAESWNISHPESPIKVRIRALPGVHSPQWVKNLAGQVDIDWCKSNCDRNLRTFSIPKFWTDKYRLAWEDFQFKLAAKYDHEPLISDVSISGQGTLHSEVTWRHYSFPHAFKQLVAGGLTFDRDVALWKEDITFMMETWKQTPVEMTFNGLKSYQVNAQHEAINLAPNTAVISELLNYMDDESERLNGKKYMVGNHSLGPDNNFEKDRPNDPSHVQYYLSQAQKSGAALYFQTEVHTSAHTAELLEIAACLGSIVVETTQGETTTSIMKSSVQSGRQAIKSNNLIDTEPTKVKVLAQPNTSYGINNTATLYSQSVIAADGLASFKIAFDVVPTTGTQIRANSQGYWGVDNVSFSNNEAVGEINNLRVVEFNKGGGCMKKSDITGLAFSVTSLFGAAGNQDKGFITQGSNRVTWQDINASETTAVPGFFAIENKGYINLSRLFGEPEVTGFTLGALNGSQPWRVGEIRVAYNSVPN</sequence>
<comment type="caution">
    <text evidence="2">The sequence shown here is derived from an EMBL/GenBank/DDBJ whole genome shotgun (WGS) entry which is preliminary data.</text>
</comment>
<reference evidence="3" key="1">
    <citation type="submission" date="2019-07" db="EMBL/GenBank/DDBJ databases">
        <title>Shewanella sp. YLB-08 draft genomic sequence.</title>
        <authorList>
            <person name="Yu L."/>
        </authorList>
    </citation>
    <scope>NUCLEOTIDE SEQUENCE [LARGE SCALE GENOMIC DNA]</scope>
    <source>
        <strain evidence="3">JCM 20706</strain>
    </source>
</reference>
<proteinExistence type="predicted"/>
<keyword evidence="3" id="KW-1185">Reference proteome</keyword>
<keyword evidence="1" id="KW-0732">Signal</keyword>
<accession>A0A553JS38</accession>
<dbReference type="EMBL" id="VKGK01000005">
    <property type="protein sequence ID" value="TRY15268.1"/>
    <property type="molecule type" value="Genomic_DNA"/>
</dbReference>
<dbReference type="Proteomes" id="UP000318126">
    <property type="component" value="Unassembled WGS sequence"/>
</dbReference>
<dbReference type="RefSeq" id="WP_143563698.1">
    <property type="nucleotide sequence ID" value="NZ_BMPL01000004.1"/>
</dbReference>
<feature type="chain" id="PRO_5021734160" evidence="1">
    <location>
        <begin position="20"/>
        <end position="580"/>
    </location>
</feature>
<dbReference type="OrthoDB" id="9800974at2"/>
<feature type="signal peptide" evidence="1">
    <location>
        <begin position="1"/>
        <end position="19"/>
    </location>
</feature>
<protein>
    <submittedName>
        <fullName evidence="2">Uncharacterized protein</fullName>
    </submittedName>
</protein>
<name>A0A553JS38_SHEHA</name>